<evidence type="ECO:0000313" key="4">
    <source>
        <dbReference type="Proteomes" id="UP000193749"/>
    </source>
</evidence>
<dbReference type="OrthoDB" id="7340239at2"/>
<sequence length="243" mass="26868">MKFDTYLLVTVLSLSLPFHAAKASEESFTPAFKKCMSNSNGITVAMRDCYNDEIIKQDARLNKNYKAFLASHDSDTKKSFVEAQRLWLKYRDANCNAWMATEAGGTLALLVGDSCNLKMTAQRADELEIPASFSGIWRGERGEQISLSLTLKQTGNEITGTYCYMDGGDQIDCPAIGESDPLHGVVKGSSAIVWFPSTGGEPDKRKARITLKKEGKISWELLEDPDCCFTPTPHSFETLNRTG</sequence>
<keyword evidence="4" id="KW-1185">Reference proteome</keyword>
<dbReference type="PANTHER" id="PTHR39176:SF1">
    <property type="entry name" value="PERIPLASMIC PROTEIN"/>
    <property type="match status" value="1"/>
</dbReference>
<dbReference type="InterPro" id="IPR009739">
    <property type="entry name" value="LprI-like_N"/>
</dbReference>
<keyword evidence="1" id="KW-0732">Signal</keyword>
<dbReference type="Proteomes" id="UP000193749">
    <property type="component" value="Unassembled WGS sequence"/>
</dbReference>
<dbReference type="Gene3D" id="1.20.1270.180">
    <property type="match status" value="1"/>
</dbReference>
<accession>A0A1X1EVX4</accession>
<evidence type="ECO:0000259" key="2">
    <source>
        <dbReference type="Pfam" id="PF07007"/>
    </source>
</evidence>
<feature type="signal peptide" evidence="1">
    <location>
        <begin position="1"/>
        <end position="20"/>
    </location>
</feature>
<evidence type="ECO:0000256" key="1">
    <source>
        <dbReference type="SAM" id="SignalP"/>
    </source>
</evidence>
<reference evidence="3 4" key="1">
    <citation type="journal article" date="2017" name="Antonie Van Leeuwenhoek">
        <title>Phylogenomic resolution of the bacterial genus Pantoea and its relationship with Erwinia and Tatumella.</title>
        <authorList>
            <person name="Palmer M."/>
            <person name="Steenkamp E.T."/>
            <person name="Coetzee M.P."/>
            <person name="Chan W.Y."/>
            <person name="van Zyl E."/>
            <person name="De Maayer P."/>
            <person name="Coutinho T.A."/>
            <person name="Blom J."/>
            <person name="Smits T.H."/>
            <person name="Duffy B."/>
            <person name="Venter S.N."/>
        </authorList>
    </citation>
    <scope>NUCLEOTIDE SEQUENCE [LARGE SCALE GENOMIC DNA]</scope>
    <source>
        <strain evidence="3 4">LMG 2657</strain>
    </source>
</reference>
<feature type="chain" id="PRO_5012755468" description="Lysozyme inhibitor LprI-like N-terminal domain-containing protein" evidence="1">
    <location>
        <begin position="21"/>
        <end position="243"/>
    </location>
</feature>
<gene>
    <name evidence="3" type="ORF">HA50_12240</name>
</gene>
<protein>
    <recommendedName>
        <fullName evidence="2">Lysozyme inhibitor LprI-like N-terminal domain-containing protein</fullName>
    </recommendedName>
</protein>
<proteinExistence type="predicted"/>
<dbReference type="Pfam" id="PF07007">
    <property type="entry name" value="LprI"/>
    <property type="match status" value="1"/>
</dbReference>
<evidence type="ECO:0000313" key="3">
    <source>
        <dbReference type="EMBL" id="ORM94081.1"/>
    </source>
</evidence>
<dbReference type="PANTHER" id="PTHR39176">
    <property type="entry name" value="PERIPLASMIC PROTEIN-RELATED"/>
    <property type="match status" value="1"/>
</dbReference>
<dbReference type="AlphaFoldDB" id="A0A1X1EVX4"/>
<name>A0A1X1EVX4_PANCY</name>
<feature type="domain" description="Lysozyme inhibitor LprI-like N-terminal" evidence="2">
    <location>
        <begin position="35"/>
        <end position="127"/>
    </location>
</feature>
<comment type="caution">
    <text evidence="3">The sequence shown here is derived from an EMBL/GenBank/DDBJ whole genome shotgun (WGS) entry which is preliminary data.</text>
</comment>
<organism evidence="3 4">
    <name type="scientific">Pantoea cypripedii</name>
    <name type="common">Pectobacterium cypripedii</name>
    <name type="synonym">Erwinia cypripedii</name>
    <dbReference type="NCBI Taxonomy" id="55209"/>
    <lineage>
        <taxon>Bacteria</taxon>
        <taxon>Pseudomonadati</taxon>
        <taxon>Pseudomonadota</taxon>
        <taxon>Gammaproteobacteria</taxon>
        <taxon>Enterobacterales</taxon>
        <taxon>Erwiniaceae</taxon>
        <taxon>Pantoea</taxon>
    </lineage>
</organism>
<dbReference type="STRING" id="55209.HA50_12240"/>
<dbReference type="EMBL" id="MLJI01000001">
    <property type="protein sequence ID" value="ORM94081.1"/>
    <property type="molecule type" value="Genomic_DNA"/>
</dbReference>
<dbReference type="RefSeq" id="WP_084875834.1">
    <property type="nucleotide sequence ID" value="NZ_JAGGMY010000001.1"/>
</dbReference>